<name>A0ABD1Y6E3_9MARC</name>
<reference evidence="2 3" key="1">
    <citation type="submission" date="2024-09" db="EMBL/GenBank/DDBJ databases">
        <title>Chromosome-scale assembly of Riccia fluitans.</title>
        <authorList>
            <person name="Paukszto L."/>
            <person name="Sawicki J."/>
            <person name="Karawczyk K."/>
            <person name="Piernik-Szablinska J."/>
            <person name="Szczecinska M."/>
            <person name="Mazdziarz M."/>
        </authorList>
    </citation>
    <scope>NUCLEOTIDE SEQUENCE [LARGE SCALE GENOMIC DNA]</scope>
    <source>
        <strain evidence="2">Rf_01</strain>
        <tissue evidence="2">Aerial parts of the thallus</tissue>
    </source>
</reference>
<evidence type="ECO:0000313" key="2">
    <source>
        <dbReference type="EMBL" id="KAL2622201.1"/>
    </source>
</evidence>
<comment type="caution">
    <text evidence="2">The sequence shown here is derived from an EMBL/GenBank/DDBJ whole genome shotgun (WGS) entry which is preliminary data.</text>
</comment>
<feature type="compositionally biased region" description="Low complexity" evidence="1">
    <location>
        <begin position="35"/>
        <end position="50"/>
    </location>
</feature>
<sequence length="95" mass="10377">MLQERVDALLSEERKLELVAVPVESSDPRQDEGHSVMASEAVPVESSVPSQDEDGGSVGKDEGCDEDMSDVVPKLFPPEIDNSERSLADELFFID</sequence>
<keyword evidence="3" id="KW-1185">Reference proteome</keyword>
<evidence type="ECO:0000256" key="1">
    <source>
        <dbReference type="SAM" id="MobiDB-lite"/>
    </source>
</evidence>
<gene>
    <name evidence="2" type="ORF">R1flu_002406</name>
</gene>
<dbReference type="EMBL" id="JBHFFA010000006">
    <property type="protein sequence ID" value="KAL2622201.1"/>
    <property type="molecule type" value="Genomic_DNA"/>
</dbReference>
<dbReference type="AlphaFoldDB" id="A0ABD1Y6E3"/>
<evidence type="ECO:0000313" key="3">
    <source>
        <dbReference type="Proteomes" id="UP001605036"/>
    </source>
</evidence>
<dbReference type="Proteomes" id="UP001605036">
    <property type="component" value="Unassembled WGS sequence"/>
</dbReference>
<organism evidence="2 3">
    <name type="scientific">Riccia fluitans</name>
    <dbReference type="NCBI Taxonomy" id="41844"/>
    <lineage>
        <taxon>Eukaryota</taxon>
        <taxon>Viridiplantae</taxon>
        <taxon>Streptophyta</taxon>
        <taxon>Embryophyta</taxon>
        <taxon>Marchantiophyta</taxon>
        <taxon>Marchantiopsida</taxon>
        <taxon>Marchantiidae</taxon>
        <taxon>Marchantiales</taxon>
        <taxon>Ricciaceae</taxon>
        <taxon>Riccia</taxon>
    </lineage>
</organism>
<proteinExistence type="predicted"/>
<accession>A0ABD1Y6E3</accession>
<protein>
    <submittedName>
        <fullName evidence="2">Uncharacterized protein</fullName>
    </submittedName>
</protein>
<feature type="region of interest" description="Disordered" evidence="1">
    <location>
        <begin position="21"/>
        <end position="81"/>
    </location>
</feature>